<dbReference type="PANTHER" id="PTHR34846">
    <property type="entry name" value="4-CARBOXYMUCONOLACTONE DECARBOXYLASE FAMILY PROTEIN (AFU_ORTHOLOGUE AFUA_6G11590)"/>
    <property type="match status" value="1"/>
</dbReference>
<dbReference type="Gene3D" id="1.20.1290.10">
    <property type="entry name" value="AhpD-like"/>
    <property type="match status" value="1"/>
</dbReference>
<name>A0ABS2MA38_9ACTN</name>
<comment type="caution">
    <text evidence="2">The sequence shown here is derived from an EMBL/GenBank/DDBJ whole genome shotgun (WGS) entry which is preliminary data.</text>
</comment>
<gene>
    <name evidence="2" type="ORF">JOE61_001854</name>
</gene>
<proteinExistence type="predicted"/>
<dbReference type="GO" id="GO:0047575">
    <property type="term" value="F:4-carboxymuconolactone decarboxylase activity"/>
    <property type="evidence" value="ECO:0007669"/>
    <property type="project" value="UniProtKB-EC"/>
</dbReference>
<sequence>MPDAPRDDRMPPVPEDQLTDTQRQAIERVVSGPRGELAGNWVPLLRSPALMTRLQLLGEYLRFESLLDDDLVELVVLVVARRWNNQFEWWFHHPIALEKGLPEQAVDDIGHDRRPRAGRREVLVLWDLLDELSRTGRVADSTYDAARALLGEAELVEAVGVMGYYTTLAMTMNLAQTPAPPGPRLPEVP</sequence>
<evidence type="ECO:0000256" key="1">
    <source>
        <dbReference type="SAM" id="MobiDB-lite"/>
    </source>
</evidence>
<dbReference type="EMBL" id="JAFBBZ010000001">
    <property type="protein sequence ID" value="MBM7508040.1"/>
    <property type="molecule type" value="Genomic_DNA"/>
</dbReference>
<feature type="region of interest" description="Disordered" evidence="1">
    <location>
        <begin position="1"/>
        <end position="20"/>
    </location>
</feature>
<dbReference type="RefSeq" id="WP_193669817.1">
    <property type="nucleotide sequence ID" value="NZ_JACDTV010000010.1"/>
</dbReference>
<accession>A0ABS2MA38</accession>
<organism evidence="2 3">
    <name type="scientific">Nocardioides salarius</name>
    <dbReference type="NCBI Taxonomy" id="374513"/>
    <lineage>
        <taxon>Bacteria</taxon>
        <taxon>Bacillati</taxon>
        <taxon>Actinomycetota</taxon>
        <taxon>Actinomycetes</taxon>
        <taxon>Propionibacteriales</taxon>
        <taxon>Nocardioidaceae</taxon>
        <taxon>Nocardioides</taxon>
    </lineage>
</organism>
<protein>
    <submittedName>
        <fullName evidence="2">4-carboxymuconolactone decarboxylase</fullName>
        <ecNumber evidence="2">4.1.1.44</ecNumber>
    </submittedName>
</protein>
<feature type="compositionally biased region" description="Basic and acidic residues" evidence="1">
    <location>
        <begin position="1"/>
        <end position="10"/>
    </location>
</feature>
<dbReference type="Proteomes" id="UP000732378">
    <property type="component" value="Unassembled WGS sequence"/>
</dbReference>
<reference evidence="2 3" key="1">
    <citation type="submission" date="2021-01" db="EMBL/GenBank/DDBJ databases">
        <title>Sequencing the genomes of 1000 actinobacteria strains.</title>
        <authorList>
            <person name="Klenk H.-P."/>
        </authorList>
    </citation>
    <scope>NUCLEOTIDE SEQUENCE [LARGE SCALE GENOMIC DNA]</scope>
    <source>
        <strain evidence="2 3">DSM 18239</strain>
    </source>
</reference>
<keyword evidence="2" id="KW-0456">Lyase</keyword>
<keyword evidence="3" id="KW-1185">Reference proteome</keyword>
<dbReference type="InterPro" id="IPR029032">
    <property type="entry name" value="AhpD-like"/>
</dbReference>
<dbReference type="PANTHER" id="PTHR34846:SF11">
    <property type="entry name" value="4-CARBOXYMUCONOLACTONE DECARBOXYLASE FAMILY PROTEIN (AFU_ORTHOLOGUE AFUA_6G11590)"/>
    <property type="match status" value="1"/>
</dbReference>
<dbReference type="EC" id="4.1.1.44" evidence="2"/>
<evidence type="ECO:0000313" key="3">
    <source>
        <dbReference type="Proteomes" id="UP000732378"/>
    </source>
</evidence>
<evidence type="ECO:0000313" key="2">
    <source>
        <dbReference type="EMBL" id="MBM7508040.1"/>
    </source>
</evidence>
<dbReference type="SUPFAM" id="SSF69118">
    <property type="entry name" value="AhpD-like"/>
    <property type="match status" value="1"/>
</dbReference>